<name>A0A378TNB7_9MYCO</name>
<protein>
    <submittedName>
        <fullName evidence="1">Uncharacterized protein</fullName>
    </submittedName>
</protein>
<dbReference type="Proteomes" id="UP000254978">
    <property type="component" value="Unassembled WGS sequence"/>
</dbReference>
<sequence>MNWRSTAHLLAVAVVIAAAAFLWHNLPRNSQIYAPFDVTADAGVPATGRNITATVVGTQIAPVVQPPSGRPPQLDAAGVWVVVTATVAAVTEPGLLRTELEVGPDTYTPTDRLPPTATAGGTMQPAIDYHGAWVFDVAPDVLDRVDELRLRLWLGDPRLDSRLVIRIPLSGPQVGFADRVRLPRPAVSAS</sequence>
<evidence type="ECO:0000313" key="1">
    <source>
        <dbReference type="EMBL" id="STZ62278.1"/>
    </source>
</evidence>
<accession>A0A378TNB7</accession>
<keyword evidence="2" id="KW-1185">Reference proteome</keyword>
<dbReference type="EMBL" id="UGQT01000001">
    <property type="protein sequence ID" value="STZ62278.1"/>
    <property type="molecule type" value="Genomic_DNA"/>
</dbReference>
<evidence type="ECO:0000313" key="2">
    <source>
        <dbReference type="Proteomes" id="UP000254978"/>
    </source>
</evidence>
<proteinExistence type="predicted"/>
<reference evidence="1 2" key="1">
    <citation type="submission" date="2018-06" db="EMBL/GenBank/DDBJ databases">
        <authorList>
            <consortium name="Pathogen Informatics"/>
            <person name="Doyle S."/>
        </authorList>
    </citation>
    <scope>NUCLEOTIDE SEQUENCE [LARGE SCALE GENOMIC DNA]</scope>
    <source>
        <strain evidence="1 2">NCTC10821</strain>
    </source>
</reference>
<dbReference type="AlphaFoldDB" id="A0A378TNB7"/>
<organism evidence="1 2">
    <name type="scientific">Mycolicibacterium tokaiense</name>
    <dbReference type="NCBI Taxonomy" id="39695"/>
    <lineage>
        <taxon>Bacteria</taxon>
        <taxon>Bacillati</taxon>
        <taxon>Actinomycetota</taxon>
        <taxon>Actinomycetes</taxon>
        <taxon>Mycobacteriales</taxon>
        <taxon>Mycobacteriaceae</taxon>
        <taxon>Mycolicibacterium</taxon>
    </lineage>
</organism>
<dbReference type="RefSeq" id="WP_174904658.1">
    <property type="nucleotide sequence ID" value="NZ_AP022600.1"/>
</dbReference>
<gene>
    <name evidence="1" type="ORF">NCTC10821_05843</name>
</gene>